<name>A0A6I6K5P4_9BACT</name>
<evidence type="ECO:0000313" key="1">
    <source>
        <dbReference type="EMBL" id="QGY46943.1"/>
    </source>
</evidence>
<dbReference type="KEGG" id="mcos:GM418_25765"/>
<reference evidence="1 2" key="1">
    <citation type="submission" date="2019-11" db="EMBL/GenBank/DDBJ databases">
        <authorList>
            <person name="Zheng R.K."/>
            <person name="Sun C.M."/>
        </authorList>
    </citation>
    <scope>NUCLEOTIDE SEQUENCE [LARGE SCALE GENOMIC DNA]</scope>
    <source>
        <strain evidence="1 2">WC007</strain>
    </source>
</reference>
<dbReference type="SUPFAM" id="SSF46689">
    <property type="entry name" value="Homeodomain-like"/>
    <property type="match status" value="1"/>
</dbReference>
<sequence length="113" mass="13053">MRKNQKYSKEEMYLAIELWQESGLSQIKFCSREKLSVKTFSYWYKKYKKENRLSVEQNKETPDAFIPVEVSSDRTTAAGKESYGRTELSFPNGVQLSFPAGIDIGQLKSLINL</sequence>
<dbReference type="NCBIfam" id="NF047593">
    <property type="entry name" value="IS66_ISAeme5_TnpA"/>
    <property type="match status" value="1"/>
</dbReference>
<protein>
    <recommendedName>
        <fullName evidence="3">Transposase</fullName>
    </recommendedName>
</protein>
<gene>
    <name evidence="1" type="ORF">GM418_25765</name>
</gene>
<organism evidence="1 2">
    <name type="scientific">Maribellus comscasis</name>
    <dbReference type="NCBI Taxonomy" id="2681766"/>
    <lineage>
        <taxon>Bacteria</taxon>
        <taxon>Pseudomonadati</taxon>
        <taxon>Bacteroidota</taxon>
        <taxon>Bacteroidia</taxon>
        <taxon>Marinilabiliales</taxon>
        <taxon>Prolixibacteraceae</taxon>
        <taxon>Maribellus</taxon>
    </lineage>
</organism>
<proteinExistence type="predicted"/>
<evidence type="ECO:0000313" key="2">
    <source>
        <dbReference type="Proteomes" id="UP000428260"/>
    </source>
</evidence>
<evidence type="ECO:0008006" key="3">
    <source>
        <dbReference type="Google" id="ProtNLM"/>
    </source>
</evidence>
<dbReference type="RefSeq" id="WP_158870324.1">
    <property type="nucleotide sequence ID" value="NZ_CP046401.1"/>
</dbReference>
<dbReference type="AlphaFoldDB" id="A0A6I6K5P4"/>
<dbReference type="Proteomes" id="UP000428260">
    <property type="component" value="Chromosome"/>
</dbReference>
<keyword evidence="2" id="KW-1185">Reference proteome</keyword>
<accession>A0A6I6K5P4</accession>
<dbReference type="EMBL" id="CP046401">
    <property type="protein sequence ID" value="QGY46943.1"/>
    <property type="molecule type" value="Genomic_DNA"/>
</dbReference>
<dbReference type="InterPro" id="IPR009057">
    <property type="entry name" value="Homeodomain-like_sf"/>
</dbReference>